<dbReference type="Proteomes" id="UP000198867">
    <property type="component" value="Unassembled WGS sequence"/>
</dbReference>
<dbReference type="InterPro" id="IPR051328">
    <property type="entry name" value="T7SS_ABC-Transporter"/>
</dbReference>
<dbReference type="EMBL" id="FOVM01000004">
    <property type="protein sequence ID" value="SFN69467.1"/>
    <property type="molecule type" value="Genomic_DNA"/>
</dbReference>
<dbReference type="Gene3D" id="3.40.1710.10">
    <property type="entry name" value="abc type-2 transporter like domain"/>
    <property type="match status" value="1"/>
</dbReference>
<dbReference type="Pfam" id="PF12698">
    <property type="entry name" value="ABC2_membrane_3"/>
    <property type="match status" value="1"/>
</dbReference>
<proteinExistence type="predicted"/>
<keyword evidence="2 5" id="KW-0812">Transmembrane</keyword>
<gene>
    <name evidence="7" type="ORF">SAMN05216219_1717</name>
</gene>
<evidence type="ECO:0000256" key="5">
    <source>
        <dbReference type="SAM" id="Phobius"/>
    </source>
</evidence>
<evidence type="ECO:0000259" key="6">
    <source>
        <dbReference type="Pfam" id="PF12698"/>
    </source>
</evidence>
<dbReference type="PANTHER" id="PTHR43077:SF5">
    <property type="entry name" value="PHAGE INFECTION PROTEIN"/>
    <property type="match status" value="1"/>
</dbReference>
<feature type="transmembrane region" description="Helical" evidence="5">
    <location>
        <begin position="457"/>
        <end position="476"/>
    </location>
</feature>
<organism evidence="7 8">
    <name type="scientific">Mycetocola miduiensis</name>
    <dbReference type="NCBI Taxonomy" id="995034"/>
    <lineage>
        <taxon>Bacteria</taxon>
        <taxon>Bacillati</taxon>
        <taxon>Actinomycetota</taxon>
        <taxon>Actinomycetes</taxon>
        <taxon>Micrococcales</taxon>
        <taxon>Microbacteriaceae</taxon>
        <taxon>Mycetocola</taxon>
    </lineage>
</organism>
<dbReference type="InterPro" id="IPR017500">
    <property type="entry name" value="Phage_infect_YhgE_N"/>
</dbReference>
<dbReference type="InterPro" id="IPR023908">
    <property type="entry name" value="xxxLxxG_rpt"/>
</dbReference>
<dbReference type="SUPFAM" id="SSF101967">
    <property type="entry name" value="Adhesin YadA, collagen-binding domain"/>
    <property type="match status" value="1"/>
</dbReference>
<dbReference type="NCBIfam" id="TIGR03061">
    <property type="entry name" value="pip_yhgE_Nterm"/>
    <property type="match status" value="1"/>
</dbReference>
<keyword evidence="4 5" id="KW-0472">Membrane</keyword>
<dbReference type="RefSeq" id="WP_090710548.1">
    <property type="nucleotide sequence ID" value="NZ_FOVM01000004.1"/>
</dbReference>
<keyword evidence="3 5" id="KW-1133">Transmembrane helix</keyword>
<dbReference type="STRING" id="995034.SAMN05216219_1717"/>
<dbReference type="OrthoDB" id="9811483at2"/>
<feature type="transmembrane region" description="Helical" evidence="5">
    <location>
        <begin position="558"/>
        <end position="580"/>
    </location>
</feature>
<feature type="transmembrane region" description="Helical" evidence="5">
    <location>
        <begin position="497"/>
        <end position="520"/>
    </location>
</feature>
<dbReference type="PANTHER" id="PTHR43077">
    <property type="entry name" value="TRANSPORT PERMEASE YVFS-RELATED"/>
    <property type="match status" value="1"/>
</dbReference>
<dbReference type="InterPro" id="IPR013525">
    <property type="entry name" value="ABC2_TM"/>
</dbReference>
<dbReference type="NCBIfam" id="TIGR03057">
    <property type="entry name" value="xxxLxxG_by_4"/>
    <property type="match status" value="1"/>
</dbReference>
<accession>A0A1I5B447</accession>
<feature type="transmembrane region" description="Helical" evidence="5">
    <location>
        <begin position="526"/>
        <end position="546"/>
    </location>
</feature>
<evidence type="ECO:0000256" key="1">
    <source>
        <dbReference type="ARBA" id="ARBA00004141"/>
    </source>
</evidence>
<dbReference type="AlphaFoldDB" id="A0A1I5B447"/>
<comment type="subcellular location">
    <subcellularLocation>
        <location evidence="1">Membrane</location>
        <topology evidence="1">Multi-pass membrane protein</topology>
    </subcellularLocation>
</comment>
<evidence type="ECO:0000256" key="2">
    <source>
        <dbReference type="ARBA" id="ARBA00022692"/>
    </source>
</evidence>
<evidence type="ECO:0000256" key="4">
    <source>
        <dbReference type="ARBA" id="ARBA00023136"/>
    </source>
</evidence>
<feature type="transmembrane region" description="Helical" evidence="5">
    <location>
        <begin position="20"/>
        <end position="41"/>
    </location>
</feature>
<evidence type="ECO:0000313" key="8">
    <source>
        <dbReference type="Proteomes" id="UP000198867"/>
    </source>
</evidence>
<reference evidence="8" key="1">
    <citation type="submission" date="2016-10" db="EMBL/GenBank/DDBJ databases">
        <authorList>
            <person name="Varghese N."/>
            <person name="Submissions S."/>
        </authorList>
    </citation>
    <scope>NUCLEOTIDE SEQUENCE [LARGE SCALE GENOMIC DNA]</scope>
    <source>
        <strain evidence="8">CGMCC 1.11101</strain>
    </source>
</reference>
<feature type="domain" description="ABC-2 type transporter transmembrane" evidence="6">
    <location>
        <begin position="22"/>
        <end position="158"/>
    </location>
</feature>
<evidence type="ECO:0000256" key="3">
    <source>
        <dbReference type="ARBA" id="ARBA00022989"/>
    </source>
</evidence>
<name>A0A1I5B447_9MICO</name>
<sequence>MSTPLARFESARAPGRVTWLSILGIVLVPLVVAGVLVWAFWNPSERLDQVNGAIVNNDTPVEIDGQTVPFGRQLAAGLVGGDAASDTNYTWVITDEDDAASGLNSGKFTAVVTIPENFSSAATSFSGEASEAEKATVDVATSDQSRLVDDAVSQVITTTAAGLVGNELTTSYLENVYVGFNGLGEQLGTAADGAAQLGAGATELATGASTLADGTTELSSGASGLATGISGLSGGLSSLASGLSTLENQTAALPTQAQSLATGAAEIADGIDQLQLAVAGQAVSLNAQAADLAALATESCTADPVGSQCAALSTAARNAAVSAGTIAAIGTPGELATGADSVSGGISALATGLSSVTAGISDTAAGASSLAAGGSSISAGASELADGVSELSTGAAGLSTGAAGVADGVNSLAGGLSEAVAAVPSYSESERTTLAEVVAEPVVADGELALSFGAAGVPFYAALALWLGAFGSLIVLRAKPARTLGSTRPSVLLALRAWAPAAGVGALQGILVAAILQPLVELDAGGWIGFAVVAALTGVAFAATNQALNAVFGGAGRFLSMIVALALIGTSIIATAPAALDTAQSFMPVHPAVNALHAVVTSGGGLGAAIVGLLMWTAGSLAATTLAIARSRTVTVRQLVPRAA</sequence>
<evidence type="ECO:0000313" key="7">
    <source>
        <dbReference type="EMBL" id="SFN69467.1"/>
    </source>
</evidence>
<keyword evidence="8" id="KW-1185">Reference proteome</keyword>
<protein>
    <submittedName>
        <fullName evidence="7">Putative membrane protein</fullName>
    </submittedName>
</protein>
<dbReference type="InterPro" id="IPR011049">
    <property type="entry name" value="Serralysin-like_metalloprot_C"/>
</dbReference>
<feature type="transmembrane region" description="Helical" evidence="5">
    <location>
        <begin position="606"/>
        <end position="629"/>
    </location>
</feature>
<dbReference type="GO" id="GO:0140359">
    <property type="term" value="F:ABC-type transporter activity"/>
    <property type="evidence" value="ECO:0007669"/>
    <property type="project" value="InterPro"/>
</dbReference>
<dbReference type="GO" id="GO:0016020">
    <property type="term" value="C:membrane"/>
    <property type="evidence" value="ECO:0007669"/>
    <property type="project" value="UniProtKB-SubCell"/>
</dbReference>